<gene>
    <name evidence="3" type="ORF">LJD61_19275</name>
</gene>
<evidence type="ECO:0000259" key="2">
    <source>
        <dbReference type="Pfam" id="PF22746"/>
    </source>
</evidence>
<comment type="caution">
    <text evidence="3">The sequence shown here is derived from an EMBL/GenBank/DDBJ whole genome shotgun (WGS) entry which is preliminary data.</text>
</comment>
<proteinExistence type="predicted"/>
<reference evidence="3 4" key="1">
    <citation type="submission" date="2021-10" db="EMBL/GenBank/DDBJ databases">
        <title>Lutispora strain m25 sp. nov., a thermophilic, non-spore-forming bacterium isolated from a lab-scale methanogenic bioreactor digesting anaerobic sludge.</title>
        <authorList>
            <person name="El Houari A."/>
            <person name="Mcdonald J."/>
        </authorList>
    </citation>
    <scope>NUCLEOTIDE SEQUENCE [LARGE SCALE GENOMIC DNA]</scope>
    <source>
        <strain evidence="4">m25</strain>
    </source>
</reference>
<dbReference type="InterPro" id="IPR025164">
    <property type="entry name" value="Toastrack_DUF4097"/>
</dbReference>
<keyword evidence="4" id="KW-1185">Reference proteome</keyword>
<evidence type="ECO:0000313" key="3">
    <source>
        <dbReference type="EMBL" id="MCQ1531662.1"/>
    </source>
</evidence>
<accession>A0ABT1NK72</accession>
<feature type="domain" description="YvlB/LiaX N-terminal" evidence="2">
    <location>
        <begin position="2"/>
        <end position="30"/>
    </location>
</feature>
<protein>
    <submittedName>
        <fullName evidence="3">DUF4097 domain-containing protein</fullName>
    </submittedName>
</protein>
<evidence type="ECO:0000313" key="4">
    <source>
        <dbReference type="Proteomes" id="UP001651880"/>
    </source>
</evidence>
<dbReference type="EMBL" id="JAJEKE010000027">
    <property type="protein sequence ID" value="MCQ1531662.1"/>
    <property type="molecule type" value="Genomic_DNA"/>
</dbReference>
<evidence type="ECO:0000259" key="1">
    <source>
        <dbReference type="Pfam" id="PF13349"/>
    </source>
</evidence>
<organism evidence="3 4">
    <name type="scientific">Lutispora saccharofermentans</name>
    <dbReference type="NCBI Taxonomy" id="3024236"/>
    <lineage>
        <taxon>Bacteria</taxon>
        <taxon>Bacillati</taxon>
        <taxon>Bacillota</taxon>
        <taxon>Clostridia</taxon>
        <taxon>Lutisporales</taxon>
        <taxon>Lutisporaceae</taxon>
        <taxon>Lutispora</taxon>
    </lineage>
</organism>
<name>A0ABT1NK72_9FIRM</name>
<sequence length="387" mass="42648">MDEKMMILKMLEEGKITSEEALKLLSSIESNATASEKSSSKEFKTEQTYSNNKFNDTINKFSKKAEELADKFGPDFVSKVENVSTDFAEAAVKFADKMVNYISTGFNNTDMYKTLSKNYSFPIENNDKIRVVLKTQNLSVSAVPADKPEVSVSMKLNLFFEDADIDKYISAKYENGVIFISTDFPAKAWGSLEIKAPQYIDSLEIETSNSKCRIENLKGEILHCNTSNAKIEVLDSSFVKLNAKTNNSKIIVSGSKAAYAAIDTSNSNIELEDSCFDILKSNTSNGSIYLSRFDSINDGEAEYTLQTSNGKIKINLPKNNSSGYKINARTSLGNINIPELGASYMIDRRNGNMKAEASVISSSYEASAQKILIDASTSNSSINIADD</sequence>
<dbReference type="Proteomes" id="UP001651880">
    <property type="component" value="Unassembled WGS sequence"/>
</dbReference>
<dbReference type="Pfam" id="PF13349">
    <property type="entry name" value="DUF4097"/>
    <property type="match status" value="1"/>
</dbReference>
<dbReference type="RefSeq" id="WP_255229217.1">
    <property type="nucleotide sequence ID" value="NZ_JAJEKE010000027.1"/>
</dbReference>
<feature type="domain" description="DUF4097" evidence="1">
    <location>
        <begin position="184"/>
        <end position="361"/>
    </location>
</feature>
<dbReference type="InterPro" id="IPR053959">
    <property type="entry name" value="YvlB/LiaX_N"/>
</dbReference>
<dbReference type="Pfam" id="PF22746">
    <property type="entry name" value="SHOCT-like_DUF2089-C"/>
    <property type="match status" value="1"/>
</dbReference>